<dbReference type="SMART" id="SM00184">
    <property type="entry name" value="RING"/>
    <property type="match status" value="1"/>
</dbReference>
<feature type="region of interest" description="Disordered" evidence="5">
    <location>
        <begin position="124"/>
        <end position="158"/>
    </location>
</feature>
<feature type="region of interest" description="Disordered" evidence="5">
    <location>
        <begin position="200"/>
        <end position="261"/>
    </location>
</feature>
<keyword evidence="2 4" id="KW-0863">Zinc-finger</keyword>
<evidence type="ECO:0000256" key="5">
    <source>
        <dbReference type="SAM" id="MobiDB-lite"/>
    </source>
</evidence>
<dbReference type="Proteomes" id="UP000218231">
    <property type="component" value="Unassembled WGS sequence"/>
</dbReference>
<evidence type="ECO:0000256" key="1">
    <source>
        <dbReference type="ARBA" id="ARBA00022723"/>
    </source>
</evidence>
<organism evidence="7 8">
    <name type="scientific">Diploscapter pachys</name>
    <dbReference type="NCBI Taxonomy" id="2018661"/>
    <lineage>
        <taxon>Eukaryota</taxon>
        <taxon>Metazoa</taxon>
        <taxon>Ecdysozoa</taxon>
        <taxon>Nematoda</taxon>
        <taxon>Chromadorea</taxon>
        <taxon>Rhabditida</taxon>
        <taxon>Rhabditina</taxon>
        <taxon>Rhabditomorpha</taxon>
        <taxon>Rhabditoidea</taxon>
        <taxon>Rhabditidae</taxon>
        <taxon>Diploscapter</taxon>
    </lineage>
</organism>
<dbReference type="GO" id="GO:0006511">
    <property type="term" value="P:ubiquitin-dependent protein catabolic process"/>
    <property type="evidence" value="ECO:0007669"/>
    <property type="project" value="TreeGrafter"/>
</dbReference>
<evidence type="ECO:0000313" key="8">
    <source>
        <dbReference type="Proteomes" id="UP000218231"/>
    </source>
</evidence>
<dbReference type="InterPro" id="IPR051438">
    <property type="entry name" value="RNF_E3_ubiq-protein_ligase"/>
</dbReference>
<dbReference type="Gene3D" id="3.30.40.10">
    <property type="entry name" value="Zinc/RING finger domain, C3HC4 (zinc finger)"/>
    <property type="match status" value="1"/>
</dbReference>
<keyword evidence="3" id="KW-0862">Zinc</keyword>
<reference evidence="7 8" key="1">
    <citation type="journal article" date="2017" name="Curr. Biol.">
        <title>Genome architecture and evolution of a unichromosomal asexual nematode.</title>
        <authorList>
            <person name="Fradin H."/>
            <person name="Zegar C."/>
            <person name="Gutwein M."/>
            <person name="Lucas J."/>
            <person name="Kovtun M."/>
            <person name="Corcoran D."/>
            <person name="Baugh L.R."/>
            <person name="Kiontke K."/>
            <person name="Gunsalus K."/>
            <person name="Fitch D.H."/>
            <person name="Piano F."/>
        </authorList>
    </citation>
    <scope>NUCLEOTIDE SEQUENCE [LARGE SCALE GENOMIC DNA]</scope>
    <source>
        <strain evidence="7">PF1309</strain>
    </source>
</reference>
<dbReference type="InterPro" id="IPR001841">
    <property type="entry name" value="Znf_RING"/>
</dbReference>
<keyword evidence="8" id="KW-1185">Reference proteome</keyword>
<dbReference type="InterPro" id="IPR017907">
    <property type="entry name" value="Znf_RING_CS"/>
</dbReference>
<dbReference type="AlphaFoldDB" id="A0A2A2J4F2"/>
<dbReference type="STRING" id="2018661.A0A2A2J4F2"/>
<dbReference type="SUPFAM" id="SSF57850">
    <property type="entry name" value="RING/U-box"/>
    <property type="match status" value="1"/>
</dbReference>
<feature type="compositionally biased region" description="Polar residues" evidence="5">
    <location>
        <begin position="149"/>
        <end position="158"/>
    </location>
</feature>
<dbReference type="EMBL" id="LIAE01010683">
    <property type="protein sequence ID" value="PAV56656.1"/>
    <property type="molecule type" value="Genomic_DNA"/>
</dbReference>
<dbReference type="InterPro" id="IPR013083">
    <property type="entry name" value="Znf_RING/FYVE/PHD"/>
</dbReference>
<keyword evidence="1" id="KW-0479">Metal-binding</keyword>
<dbReference type="PANTHER" id="PTHR46016">
    <property type="entry name" value="ZINC FINGER, RING/FYVE/PHD-TYPE"/>
    <property type="match status" value="1"/>
</dbReference>
<dbReference type="Pfam" id="PF13923">
    <property type="entry name" value="zf-C3HC4_2"/>
    <property type="match status" value="1"/>
</dbReference>
<name>A0A2A2J4F2_9BILA</name>
<protein>
    <recommendedName>
        <fullName evidence="6">RING-type domain-containing protein</fullName>
    </recommendedName>
</protein>
<evidence type="ECO:0000313" key="7">
    <source>
        <dbReference type="EMBL" id="PAV56656.1"/>
    </source>
</evidence>
<dbReference type="GO" id="GO:0008270">
    <property type="term" value="F:zinc ion binding"/>
    <property type="evidence" value="ECO:0007669"/>
    <property type="project" value="UniProtKB-KW"/>
</dbReference>
<dbReference type="PANTHER" id="PTHR46016:SF1">
    <property type="entry name" value="RING-TYPE DOMAIN-CONTAINING PROTEIN"/>
    <property type="match status" value="1"/>
</dbReference>
<feature type="domain" description="RING-type" evidence="6">
    <location>
        <begin position="41"/>
        <end position="81"/>
    </location>
</feature>
<evidence type="ECO:0000256" key="2">
    <source>
        <dbReference type="ARBA" id="ARBA00022771"/>
    </source>
</evidence>
<dbReference type="PROSITE" id="PS00518">
    <property type="entry name" value="ZF_RING_1"/>
    <property type="match status" value="1"/>
</dbReference>
<dbReference type="PROSITE" id="PS50089">
    <property type="entry name" value="ZF_RING_2"/>
    <property type="match status" value="1"/>
</dbReference>
<dbReference type="GO" id="GO:0000209">
    <property type="term" value="P:protein polyubiquitination"/>
    <property type="evidence" value="ECO:0007669"/>
    <property type="project" value="TreeGrafter"/>
</dbReference>
<gene>
    <name evidence="7" type="ORF">WR25_08080</name>
</gene>
<accession>A0A2A2J4F2</accession>
<dbReference type="OrthoDB" id="1630758at2759"/>
<evidence type="ECO:0000256" key="3">
    <source>
        <dbReference type="ARBA" id="ARBA00022833"/>
    </source>
</evidence>
<evidence type="ECO:0000256" key="4">
    <source>
        <dbReference type="PROSITE-ProRule" id="PRU00175"/>
    </source>
</evidence>
<feature type="compositionally biased region" description="Polar residues" evidence="5">
    <location>
        <begin position="247"/>
        <end position="257"/>
    </location>
</feature>
<dbReference type="GO" id="GO:0061630">
    <property type="term" value="F:ubiquitin protein ligase activity"/>
    <property type="evidence" value="ECO:0007669"/>
    <property type="project" value="TreeGrafter"/>
</dbReference>
<feature type="compositionally biased region" description="Basic and acidic residues" evidence="5">
    <location>
        <begin position="206"/>
        <end position="245"/>
    </location>
</feature>
<proteinExistence type="predicted"/>
<comment type="caution">
    <text evidence="7">The sequence shown here is derived from an EMBL/GenBank/DDBJ whole genome shotgun (WGS) entry which is preliminary data.</text>
</comment>
<sequence>MTSTDNDYENISLEESNEKYVESEGIKKKILLEHYEGKFDCLICLGVLHQPIQPTLCRHIFCSFCLLEAMEKSKDSCPTCQRPVKALITPPVLLTSLLEEYVELNSDVKLPDEEIERRNRRVNELKPKFERRHQNSSSSSSSSVRGGESQPSNAIQSNFTSEETELLLDLFPALRRLPTNRQERARQFNQRLREFREALEQLALPPERDHHRNRPDSFRTRRNFNRDVSERRHPEQQRRRFDRPFSFHSNSSGQGNYNPGLPQEFPFRNQLNEYAFRPVHRPYEPRRSRFDIAYNQSYDNYNRNGNNNRPFGNF</sequence>
<evidence type="ECO:0000259" key="6">
    <source>
        <dbReference type="PROSITE" id="PS50089"/>
    </source>
</evidence>